<name>A0A9D3TBS6_MEGAT</name>
<accession>A0A9D3TBS6</accession>
<sequence length="187" mass="20508">MRCQVKAHDLCAHTVRCDGRAATHCSHYTTSRAHVEPRTVWLFQITSQFVLSKCSPRRNALPLPYVPFWLPRVLKRNAVGYGYAGGSEVLQRELEPPKSEEVGFLSEYSHAANEKSLLGSNALLSPPPQLKTEEMDEDRAGTSEGEREQAAGAGEETGEATACWRAVLLPRLLGAAGRGDVCSLLIF</sequence>
<evidence type="ECO:0000256" key="1">
    <source>
        <dbReference type="SAM" id="MobiDB-lite"/>
    </source>
</evidence>
<reference evidence="2" key="1">
    <citation type="submission" date="2021-01" db="EMBL/GenBank/DDBJ databases">
        <authorList>
            <person name="Zahm M."/>
            <person name="Roques C."/>
            <person name="Cabau C."/>
            <person name="Klopp C."/>
            <person name="Donnadieu C."/>
            <person name="Jouanno E."/>
            <person name="Lampietro C."/>
            <person name="Louis A."/>
            <person name="Herpin A."/>
            <person name="Echchiki A."/>
            <person name="Berthelot C."/>
            <person name="Parey E."/>
            <person name="Roest-Crollius H."/>
            <person name="Braasch I."/>
            <person name="Postlethwait J."/>
            <person name="Bobe J."/>
            <person name="Montfort J."/>
            <person name="Bouchez O."/>
            <person name="Begum T."/>
            <person name="Mejri S."/>
            <person name="Adams A."/>
            <person name="Chen W.-J."/>
            <person name="Guiguen Y."/>
        </authorList>
    </citation>
    <scope>NUCLEOTIDE SEQUENCE</scope>
    <source>
        <strain evidence="2">YG-15Mar2019-1</strain>
        <tissue evidence="2">Brain</tissue>
    </source>
</reference>
<evidence type="ECO:0000313" key="2">
    <source>
        <dbReference type="EMBL" id="KAG7477412.1"/>
    </source>
</evidence>
<keyword evidence="3" id="KW-1185">Reference proteome</keyword>
<dbReference type="EMBL" id="JAFDVH010000005">
    <property type="protein sequence ID" value="KAG7477412.1"/>
    <property type="molecule type" value="Genomic_DNA"/>
</dbReference>
<proteinExistence type="predicted"/>
<gene>
    <name evidence="2" type="ORF">MATL_G00069240</name>
</gene>
<protein>
    <submittedName>
        <fullName evidence="2">Uncharacterized protein</fullName>
    </submittedName>
</protein>
<dbReference type="AlphaFoldDB" id="A0A9D3TBS6"/>
<organism evidence="2 3">
    <name type="scientific">Megalops atlanticus</name>
    <name type="common">Tarpon</name>
    <name type="synonym">Clupea gigantea</name>
    <dbReference type="NCBI Taxonomy" id="7932"/>
    <lineage>
        <taxon>Eukaryota</taxon>
        <taxon>Metazoa</taxon>
        <taxon>Chordata</taxon>
        <taxon>Craniata</taxon>
        <taxon>Vertebrata</taxon>
        <taxon>Euteleostomi</taxon>
        <taxon>Actinopterygii</taxon>
        <taxon>Neopterygii</taxon>
        <taxon>Teleostei</taxon>
        <taxon>Elopiformes</taxon>
        <taxon>Megalopidae</taxon>
        <taxon>Megalops</taxon>
    </lineage>
</organism>
<evidence type="ECO:0000313" key="3">
    <source>
        <dbReference type="Proteomes" id="UP001046870"/>
    </source>
</evidence>
<dbReference type="Proteomes" id="UP001046870">
    <property type="component" value="Chromosome 5"/>
</dbReference>
<feature type="region of interest" description="Disordered" evidence="1">
    <location>
        <begin position="119"/>
        <end position="157"/>
    </location>
</feature>
<feature type="compositionally biased region" description="Basic and acidic residues" evidence="1">
    <location>
        <begin position="138"/>
        <end position="149"/>
    </location>
</feature>
<comment type="caution">
    <text evidence="2">The sequence shown here is derived from an EMBL/GenBank/DDBJ whole genome shotgun (WGS) entry which is preliminary data.</text>
</comment>